<protein>
    <submittedName>
        <fullName evidence="1">Uncharacterized protein</fullName>
    </submittedName>
</protein>
<organism evidence="1">
    <name type="scientific">viral metagenome</name>
    <dbReference type="NCBI Taxonomy" id="1070528"/>
    <lineage>
        <taxon>unclassified sequences</taxon>
        <taxon>metagenomes</taxon>
        <taxon>organismal metagenomes</taxon>
    </lineage>
</organism>
<reference evidence="1" key="1">
    <citation type="journal article" date="2020" name="Nature">
        <title>Giant virus diversity and host interactions through global metagenomics.</title>
        <authorList>
            <person name="Schulz F."/>
            <person name="Roux S."/>
            <person name="Paez-Espino D."/>
            <person name="Jungbluth S."/>
            <person name="Walsh D.A."/>
            <person name="Denef V.J."/>
            <person name="McMahon K.D."/>
            <person name="Konstantinidis K.T."/>
            <person name="Eloe-Fadrosh E.A."/>
            <person name="Kyrpides N.C."/>
            <person name="Woyke T."/>
        </authorList>
    </citation>
    <scope>NUCLEOTIDE SEQUENCE</scope>
    <source>
        <strain evidence="1">GVMAG-S-1103017-68</strain>
    </source>
</reference>
<proteinExistence type="predicted"/>
<evidence type="ECO:0000313" key="1">
    <source>
        <dbReference type="EMBL" id="QHU15364.1"/>
    </source>
</evidence>
<accession>A0A6C0KGG6</accession>
<dbReference type="EMBL" id="MN740855">
    <property type="protein sequence ID" value="QHU15364.1"/>
    <property type="molecule type" value="Genomic_DNA"/>
</dbReference>
<name>A0A6C0KGG6_9ZZZZ</name>
<dbReference type="AlphaFoldDB" id="A0A6C0KGG6"/>
<sequence>MPGFSLSAQLANLCTEERAAAEVNLQALRDATRGALRDDSRIAWEYAIGNVPREPKDIAQEMMLVDAIHNKTPYGATIENDMKKTAQKLRDEYQLSWKATWNLTKKYEPTVLKLRHLQTLFPVSGGQTQQ</sequence>